<dbReference type="Proteomes" id="UP000053573">
    <property type="component" value="Unassembled WGS sequence"/>
</dbReference>
<organism evidence="2 3">
    <name type="scientific">Blastomyces silverae</name>
    <dbReference type="NCBI Taxonomy" id="2060906"/>
    <lineage>
        <taxon>Eukaryota</taxon>
        <taxon>Fungi</taxon>
        <taxon>Dikarya</taxon>
        <taxon>Ascomycota</taxon>
        <taxon>Pezizomycotina</taxon>
        <taxon>Eurotiomycetes</taxon>
        <taxon>Eurotiomycetidae</taxon>
        <taxon>Onygenales</taxon>
        <taxon>Ajellomycetaceae</taxon>
        <taxon>Blastomyces</taxon>
    </lineage>
</organism>
<evidence type="ECO:0000313" key="3">
    <source>
        <dbReference type="Proteomes" id="UP000053573"/>
    </source>
</evidence>
<feature type="region of interest" description="Disordered" evidence="1">
    <location>
        <begin position="31"/>
        <end position="57"/>
    </location>
</feature>
<evidence type="ECO:0000256" key="1">
    <source>
        <dbReference type="SAM" id="MobiDB-lite"/>
    </source>
</evidence>
<comment type="caution">
    <text evidence="2">The sequence shown here is derived from an EMBL/GenBank/DDBJ whole genome shotgun (WGS) entry which is preliminary data.</text>
</comment>
<feature type="compositionally biased region" description="Polar residues" evidence="1">
    <location>
        <begin position="31"/>
        <end position="47"/>
    </location>
</feature>
<dbReference type="EMBL" id="LDEV01002222">
    <property type="protein sequence ID" value="KLJ09882.1"/>
    <property type="molecule type" value="Genomic_DNA"/>
</dbReference>
<sequence length="57" mass="6460">MSIMLLRYTHNSRFIILPGFGTDWNIDPWKASSTPSRHSTSPQSEATSPLPLLSWET</sequence>
<dbReference type="AlphaFoldDB" id="A0A0H1BFU2"/>
<name>A0A0H1BFU2_9EURO</name>
<reference evidence="3" key="1">
    <citation type="journal article" date="2015" name="PLoS Genet.">
        <title>The dynamic genome and transcriptome of the human fungal pathogen Blastomyces and close relative Emmonsia.</title>
        <authorList>
            <person name="Munoz J.F."/>
            <person name="Gauthier G.M."/>
            <person name="Desjardins C.A."/>
            <person name="Gallo J.E."/>
            <person name="Holder J."/>
            <person name="Sullivan T.D."/>
            <person name="Marty A.J."/>
            <person name="Carmen J.C."/>
            <person name="Chen Z."/>
            <person name="Ding L."/>
            <person name="Gujja S."/>
            <person name="Magrini V."/>
            <person name="Misas E."/>
            <person name="Mitreva M."/>
            <person name="Priest M."/>
            <person name="Saif S."/>
            <person name="Whiston E.A."/>
            <person name="Young S."/>
            <person name="Zeng Q."/>
            <person name="Goldman W.E."/>
            <person name="Mardis E.R."/>
            <person name="Taylor J.W."/>
            <person name="McEwen J.G."/>
            <person name="Clay O.K."/>
            <person name="Klein B.S."/>
            <person name="Cuomo C.A."/>
        </authorList>
    </citation>
    <scope>NUCLEOTIDE SEQUENCE [LARGE SCALE GENOMIC DNA]</scope>
    <source>
        <strain evidence="3">UAMH 139</strain>
    </source>
</reference>
<proteinExistence type="predicted"/>
<gene>
    <name evidence="2" type="ORF">EMPG_14697</name>
</gene>
<accession>A0A0H1BFU2</accession>
<evidence type="ECO:0000313" key="2">
    <source>
        <dbReference type="EMBL" id="KLJ09882.1"/>
    </source>
</evidence>
<keyword evidence="3" id="KW-1185">Reference proteome</keyword>
<protein>
    <submittedName>
        <fullName evidence="2">Uncharacterized protein</fullName>
    </submittedName>
</protein>